<comment type="similarity">
    <text evidence="1">Belongs to the TrhO family.</text>
</comment>
<dbReference type="InterPro" id="IPR020936">
    <property type="entry name" value="TrhO"/>
</dbReference>
<evidence type="ECO:0000256" key="1">
    <source>
        <dbReference type="HAMAP-Rule" id="MF_00469"/>
    </source>
</evidence>
<dbReference type="NCBIfam" id="NF001136">
    <property type="entry name" value="PRK00142.1-4"/>
    <property type="match status" value="1"/>
</dbReference>
<comment type="catalytic activity">
    <reaction evidence="1">
        <text>uridine(34) in tRNA + AH2 + O2 = 5-hydroxyuridine(34) in tRNA + A + H2O</text>
        <dbReference type="Rhea" id="RHEA:64224"/>
        <dbReference type="Rhea" id="RHEA-COMP:11727"/>
        <dbReference type="Rhea" id="RHEA-COMP:13381"/>
        <dbReference type="ChEBI" id="CHEBI:13193"/>
        <dbReference type="ChEBI" id="CHEBI:15377"/>
        <dbReference type="ChEBI" id="CHEBI:15379"/>
        <dbReference type="ChEBI" id="CHEBI:17499"/>
        <dbReference type="ChEBI" id="CHEBI:65315"/>
        <dbReference type="ChEBI" id="CHEBI:136877"/>
    </reaction>
</comment>
<accession>A0ABY6H1U0</accession>
<dbReference type="PROSITE" id="PS50206">
    <property type="entry name" value="RHODANESE_3"/>
    <property type="match status" value="1"/>
</dbReference>
<dbReference type="Gene3D" id="3.40.250.10">
    <property type="entry name" value="Rhodanese-like domain"/>
    <property type="match status" value="1"/>
</dbReference>
<dbReference type="PANTHER" id="PTHR43268:SF3">
    <property type="entry name" value="RHODANESE-LIKE DOMAIN-CONTAINING PROTEIN 7-RELATED"/>
    <property type="match status" value="1"/>
</dbReference>
<evidence type="ECO:0000259" key="3">
    <source>
        <dbReference type="PROSITE" id="PS50206"/>
    </source>
</evidence>
<dbReference type="Proteomes" id="UP001163255">
    <property type="component" value="Chromosome"/>
</dbReference>
<comment type="function">
    <text evidence="1">Catalyzes oxygen-dependent 5-hydroxyuridine (ho5U) modification at position 34 in tRNAs.</text>
</comment>
<evidence type="ECO:0000256" key="2">
    <source>
        <dbReference type="SAM" id="MobiDB-lite"/>
    </source>
</evidence>
<dbReference type="InterPro" id="IPR040503">
    <property type="entry name" value="TRHO_N"/>
</dbReference>
<feature type="region of interest" description="Disordered" evidence="2">
    <location>
        <begin position="285"/>
        <end position="339"/>
    </location>
</feature>
<name>A0ABY6H1U0_9GAMM</name>
<gene>
    <name evidence="1" type="primary">trhO</name>
    <name evidence="4" type="ORF">NX720_04645</name>
</gene>
<dbReference type="EMBL" id="CP103300">
    <property type="protein sequence ID" value="UYM18782.1"/>
    <property type="molecule type" value="Genomic_DNA"/>
</dbReference>
<dbReference type="Pfam" id="PF00581">
    <property type="entry name" value="Rhodanese"/>
    <property type="match status" value="1"/>
</dbReference>
<dbReference type="Pfam" id="PF17773">
    <property type="entry name" value="UPF0176_N"/>
    <property type="match status" value="1"/>
</dbReference>
<evidence type="ECO:0000313" key="5">
    <source>
        <dbReference type="Proteomes" id="UP001163255"/>
    </source>
</evidence>
<keyword evidence="1" id="KW-0560">Oxidoreductase</keyword>
<dbReference type="HAMAP" id="MF_00469">
    <property type="entry name" value="TrhO"/>
    <property type="match status" value="1"/>
</dbReference>
<proteinExistence type="inferred from homology"/>
<organism evidence="4 5">
    <name type="scientific">Endozoicomonas euniceicola</name>
    <dbReference type="NCBI Taxonomy" id="1234143"/>
    <lineage>
        <taxon>Bacteria</taxon>
        <taxon>Pseudomonadati</taxon>
        <taxon>Pseudomonadota</taxon>
        <taxon>Gammaproteobacteria</taxon>
        <taxon>Oceanospirillales</taxon>
        <taxon>Endozoicomonadaceae</taxon>
        <taxon>Endozoicomonas</taxon>
    </lineage>
</organism>
<dbReference type="SMART" id="SM00450">
    <property type="entry name" value="RHOD"/>
    <property type="match status" value="1"/>
</dbReference>
<dbReference type="PANTHER" id="PTHR43268">
    <property type="entry name" value="THIOSULFATE SULFURTRANSFERASE/RHODANESE-LIKE DOMAIN-CONTAINING PROTEIN 2"/>
    <property type="match status" value="1"/>
</dbReference>
<dbReference type="CDD" id="cd01518">
    <property type="entry name" value="RHOD_YceA"/>
    <property type="match status" value="1"/>
</dbReference>
<sequence>MMKTVVCALYKFVTLTDYQSLRQPLSEELHRLRIRGTLLLAHEGINGTVAGSRESVDNLLGWLRKDPRLSDLTTKESFTEQQPFKRTRVKLKKEIVTMGVENIDPNLSAATYVKPQDWNRLISDPEVVVVDTRNDYEVEVGTFRHAINPNTTTFREFPAYADKHLDPARHKKVAMFCTGGIRCEKSTAYLKQQGFEQVYHLQGGILKYLEDVPEAESCWEGECFVFDDRVTVNHQLKQGQYDQCHACRLPITEEDKASPFYEQGVSCPRCYDKHSDKQKQRFKEREKQMQLAKSRGEAHIGEQVADTVQSRRKQKTLERERQRSRHQAIRQKTESQQSE</sequence>
<keyword evidence="1" id="KW-0819">tRNA processing</keyword>
<dbReference type="InterPro" id="IPR036873">
    <property type="entry name" value="Rhodanese-like_dom_sf"/>
</dbReference>
<dbReference type="Gene3D" id="3.30.70.100">
    <property type="match status" value="1"/>
</dbReference>
<feature type="domain" description="Rhodanese" evidence="3">
    <location>
        <begin position="123"/>
        <end position="217"/>
    </location>
</feature>
<dbReference type="InterPro" id="IPR001763">
    <property type="entry name" value="Rhodanese-like_dom"/>
</dbReference>
<feature type="compositionally biased region" description="Basic and acidic residues" evidence="2">
    <location>
        <begin position="285"/>
        <end position="300"/>
    </location>
</feature>
<dbReference type="SUPFAM" id="SSF52821">
    <property type="entry name" value="Rhodanese/Cell cycle control phosphatase"/>
    <property type="match status" value="1"/>
</dbReference>
<keyword evidence="5" id="KW-1185">Reference proteome</keyword>
<reference evidence="4" key="1">
    <citation type="submission" date="2022-10" db="EMBL/GenBank/DDBJ databases">
        <title>Completed Genome Sequence of two octocoral isolated bacterium, Endozoicomonas euniceicola EF212T and Endozoicomonas gorgoniicola PS125T.</title>
        <authorList>
            <person name="Chiou Y.-J."/>
            <person name="Chen Y.-H."/>
        </authorList>
    </citation>
    <scope>NUCLEOTIDE SEQUENCE</scope>
    <source>
        <strain evidence="4">EF212</strain>
    </source>
</reference>
<dbReference type="EC" id="1.14.-.-" evidence="1"/>
<evidence type="ECO:0000313" key="4">
    <source>
        <dbReference type="EMBL" id="UYM18782.1"/>
    </source>
</evidence>
<protein>
    <recommendedName>
        <fullName evidence="1">tRNA uridine(34) hydroxylase</fullName>
        <ecNumber evidence="1">1.14.-.-</ecNumber>
    </recommendedName>
    <alternativeName>
        <fullName evidence="1">tRNA hydroxylation protein O</fullName>
    </alternativeName>
</protein>